<feature type="compositionally biased region" description="Low complexity" evidence="1">
    <location>
        <begin position="169"/>
        <end position="184"/>
    </location>
</feature>
<evidence type="ECO:0000256" key="1">
    <source>
        <dbReference type="SAM" id="MobiDB-lite"/>
    </source>
</evidence>
<organism evidence="2 3">
    <name type="scientific">Papiliotrema laurentii</name>
    <name type="common">Cryptococcus laurentii</name>
    <dbReference type="NCBI Taxonomy" id="5418"/>
    <lineage>
        <taxon>Eukaryota</taxon>
        <taxon>Fungi</taxon>
        <taxon>Dikarya</taxon>
        <taxon>Basidiomycota</taxon>
        <taxon>Agaricomycotina</taxon>
        <taxon>Tremellomycetes</taxon>
        <taxon>Tremellales</taxon>
        <taxon>Rhynchogastremaceae</taxon>
        <taxon>Papiliotrema</taxon>
    </lineage>
</organism>
<feature type="compositionally biased region" description="Polar residues" evidence="1">
    <location>
        <begin position="273"/>
        <end position="293"/>
    </location>
</feature>
<feature type="region of interest" description="Disordered" evidence="1">
    <location>
        <begin position="255"/>
        <end position="342"/>
    </location>
</feature>
<feature type="compositionally biased region" description="Basic and acidic residues" evidence="1">
    <location>
        <begin position="420"/>
        <end position="439"/>
    </location>
</feature>
<protein>
    <submittedName>
        <fullName evidence="2">Uncharacterized protein</fullName>
    </submittedName>
</protein>
<feature type="compositionally biased region" description="Polar residues" evidence="1">
    <location>
        <begin position="514"/>
        <end position="524"/>
    </location>
</feature>
<accession>A0AAD9FMP7</accession>
<dbReference type="EMBL" id="JAODAN010000009">
    <property type="protein sequence ID" value="KAK1922259.1"/>
    <property type="molecule type" value="Genomic_DNA"/>
</dbReference>
<reference evidence="2" key="1">
    <citation type="submission" date="2023-02" db="EMBL/GenBank/DDBJ databases">
        <title>Identification and recombinant expression of a fungal hydrolase from Papiliotrema laurentii that hydrolyzes apple cutin and clears colloidal polyester polyurethane.</title>
        <authorList>
            <consortium name="DOE Joint Genome Institute"/>
            <person name="Roman V.A."/>
            <person name="Bojanowski C."/>
            <person name="Crable B.R."/>
            <person name="Wagner D.N."/>
            <person name="Hung C.S."/>
            <person name="Nadeau L.J."/>
            <person name="Schratz L."/>
            <person name="Haridas S."/>
            <person name="Pangilinan J."/>
            <person name="Lipzen A."/>
            <person name="Na H."/>
            <person name="Yan M."/>
            <person name="Ng V."/>
            <person name="Grigoriev I.V."/>
            <person name="Spatafora J.W."/>
            <person name="Barlow D."/>
            <person name="Biffinger J."/>
            <person name="Kelley-Loughnane N."/>
            <person name="Varaljay V.A."/>
            <person name="Crookes-Goodson W.J."/>
        </authorList>
    </citation>
    <scope>NUCLEOTIDE SEQUENCE</scope>
    <source>
        <strain evidence="2">5307AH</strain>
    </source>
</reference>
<evidence type="ECO:0000313" key="2">
    <source>
        <dbReference type="EMBL" id="KAK1922259.1"/>
    </source>
</evidence>
<feature type="compositionally biased region" description="Polar residues" evidence="1">
    <location>
        <begin position="201"/>
        <end position="211"/>
    </location>
</feature>
<feature type="region of interest" description="Disordered" evidence="1">
    <location>
        <begin position="1"/>
        <end position="46"/>
    </location>
</feature>
<evidence type="ECO:0000313" key="3">
    <source>
        <dbReference type="Proteomes" id="UP001182556"/>
    </source>
</evidence>
<gene>
    <name evidence="2" type="ORF">DB88DRAFT_474596</name>
</gene>
<feature type="compositionally biased region" description="Basic and acidic residues" evidence="1">
    <location>
        <begin position="525"/>
        <end position="535"/>
    </location>
</feature>
<feature type="compositionally biased region" description="Low complexity" evidence="1">
    <location>
        <begin position="113"/>
        <end position="132"/>
    </location>
</feature>
<sequence>MPPIAITFHSRVPPRPFSRLPTKNSSSSTRHARPTATGGSTDPLVYFTFDNDPGHLVSARAAVATVQGVARHPLGNNNNNRPSHYPTHPSSPPPASSSSKTSPSPVPTPVEPITPHGVTTTTTTTTTTTARATRSKRGKPTFVHPPPSAKVYTLTPLLQPIIDRCFVTSPTDSDPTSTHVSTSPLPAKRPGSATMKKRHSGQSNGSSTPTTLFHPYSRATDTRNDRSNVPSPREILRAERLEVEKARAKEESAAAARAAAALKRRKGAKSRATSKGNHSATSTSRLATHSISPNHKDRQLEEDKEAEQPITTTTTTSTSDSSKESSAPAPSTNPLPPRVGLKRTRSAGLGISTLNSTAFANAGPAVSSPLRAVTVAGNDEEENEEDGHARKRSKLSEAFTAEPETIRTRRATTGSPTDRSALHLAHEHAIDDSAYEPKTDPIPQSSTLPGRRASVSPRNAKVSSLADEAETGAPPSRRRSSTGMGLKEEQAEMMRRAASAGEDGEGEGLYSKPLNRTMSGSGSENGRDRVRREVTVPARLRDYEMKAAV</sequence>
<feature type="region of interest" description="Disordered" evidence="1">
    <location>
        <begin position="71"/>
        <end position="147"/>
    </location>
</feature>
<feature type="region of interest" description="Disordered" evidence="1">
    <location>
        <begin position="169"/>
        <end position="236"/>
    </location>
</feature>
<keyword evidence="3" id="KW-1185">Reference proteome</keyword>
<feature type="region of interest" description="Disordered" evidence="1">
    <location>
        <begin position="376"/>
        <end position="535"/>
    </location>
</feature>
<name>A0AAD9FMP7_PAPLA</name>
<feature type="compositionally biased region" description="Low complexity" evidence="1">
    <location>
        <begin position="311"/>
        <end position="330"/>
    </location>
</feature>
<proteinExistence type="predicted"/>
<dbReference type="AlphaFoldDB" id="A0AAD9FMP7"/>
<dbReference type="Proteomes" id="UP001182556">
    <property type="component" value="Unassembled WGS sequence"/>
</dbReference>
<feature type="compositionally biased region" description="Basic and acidic residues" evidence="1">
    <location>
        <begin position="486"/>
        <end position="495"/>
    </location>
</feature>
<comment type="caution">
    <text evidence="2">The sequence shown here is derived from an EMBL/GenBank/DDBJ whole genome shotgun (WGS) entry which is preliminary data.</text>
</comment>